<keyword evidence="1" id="KW-0540">Nuclease</keyword>
<keyword evidence="1" id="KW-0378">Hydrolase</keyword>
<dbReference type="Proteomes" id="UP000622552">
    <property type="component" value="Unassembled WGS sequence"/>
</dbReference>
<protein>
    <submittedName>
        <fullName evidence="1">mRNA-degrading endonuclease toxin of MazEF toxin-antitoxin module</fullName>
    </submittedName>
</protein>
<dbReference type="GO" id="GO:0003677">
    <property type="term" value="F:DNA binding"/>
    <property type="evidence" value="ECO:0007669"/>
    <property type="project" value="InterPro"/>
</dbReference>
<dbReference type="InterPro" id="IPR003477">
    <property type="entry name" value="PemK-like"/>
</dbReference>
<dbReference type="RefSeq" id="WP_197005864.1">
    <property type="nucleotide sequence ID" value="NZ_BONS01000012.1"/>
</dbReference>
<dbReference type="GO" id="GO:0004519">
    <property type="term" value="F:endonuclease activity"/>
    <property type="evidence" value="ECO:0007669"/>
    <property type="project" value="UniProtKB-KW"/>
</dbReference>
<comment type="caution">
    <text evidence="1">The sequence shown here is derived from an EMBL/GenBank/DDBJ whole genome shotgun (WGS) entry which is preliminary data.</text>
</comment>
<keyword evidence="2" id="KW-1185">Reference proteome</keyword>
<keyword evidence="1" id="KW-0255">Endonuclease</keyword>
<accession>A0A8J7GK94</accession>
<evidence type="ECO:0000313" key="2">
    <source>
        <dbReference type="Proteomes" id="UP000622552"/>
    </source>
</evidence>
<evidence type="ECO:0000313" key="1">
    <source>
        <dbReference type="EMBL" id="MBG6139180.1"/>
    </source>
</evidence>
<gene>
    <name evidence="1" type="ORF">IW245_005374</name>
</gene>
<sequence>MRRGEIWHVAPRRDSRLFPVLLVSTDGMAGGTDRSVVVLSDRAPVGAAVAYTVRMSNGWALVYSIQSVPASAFVGEPLTTLPADVMRAVDLTLIEWLDLADVLR</sequence>
<reference evidence="1" key="1">
    <citation type="submission" date="2020-11" db="EMBL/GenBank/DDBJ databases">
        <title>Sequencing the genomes of 1000 actinobacteria strains.</title>
        <authorList>
            <person name="Klenk H.-P."/>
        </authorList>
    </citation>
    <scope>NUCLEOTIDE SEQUENCE</scope>
    <source>
        <strain evidence="1">DSM 45356</strain>
    </source>
</reference>
<organism evidence="1 2">
    <name type="scientific">Longispora fulva</name>
    <dbReference type="NCBI Taxonomy" id="619741"/>
    <lineage>
        <taxon>Bacteria</taxon>
        <taxon>Bacillati</taxon>
        <taxon>Actinomycetota</taxon>
        <taxon>Actinomycetes</taxon>
        <taxon>Micromonosporales</taxon>
        <taxon>Micromonosporaceae</taxon>
        <taxon>Longispora</taxon>
    </lineage>
</organism>
<dbReference type="Pfam" id="PF02452">
    <property type="entry name" value="PemK_toxin"/>
    <property type="match status" value="1"/>
</dbReference>
<proteinExistence type="predicted"/>
<name>A0A8J7GK94_9ACTN</name>
<dbReference type="EMBL" id="JADOUF010000001">
    <property type="protein sequence ID" value="MBG6139180.1"/>
    <property type="molecule type" value="Genomic_DNA"/>
</dbReference>
<dbReference type="AlphaFoldDB" id="A0A8J7GK94"/>
<dbReference type="SUPFAM" id="SSF50118">
    <property type="entry name" value="Cell growth inhibitor/plasmid maintenance toxic component"/>
    <property type="match status" value="1"/>
</dbReference>